<evidence type="ECO:0000256" key="3">
    <source>
        <dbReference type="ARBA" id="ARBA00006366"/>
    </source>
</evidence>
<organism evidence="11 12">
    <name type="scientific">Phytophthora megakarya</name>
    <dbReference type="NCBI Taxonomy" id="4795"/>
    <lineage>
        <taxon>Eukaryota</taxon>
        <taxon>Sar</taxon>
        <taxon>Stramenopiles</taxon>
        <taxon>Oomycota</taxon>
        <taxon>Peronosporomycetes</taxon>
        <taxon>Peronosporales</taxon>
        <taxon>Peronosporaceae</taxon>
        <taxon>Phytophthora</taxon>
    </lineage>
</organism>
<dbReference type="AlphaFoldDB" id="A0A225UCX7"/>
<accession>A0A225UCX7</accession>
<feature type="transmembrane region" description="Helical" evidence="10">
    <location>
        <begin position="34"/>
        <end position="51"/>
    </location>
</feature>
<evidence type="ECO:0000256" key="10">
    <source>
        <dbReference type="SAM" id="Phobius"/>
    </source>
</evidence>
<dbReference type="Pfam" id="PF06237">
    <property type="entry name" value="SLC52_ribofla_tr"/>
    <property type="match status" value="1"/>
</dbReference>
<name>A0A225UCX7_9STRA</name>
<keyword evidence="8 10" id="KW-0472">Membrane</keyword>
<evidence type="ECO:0000256" key="6">
    <source>
        <dbReference type="ARBA" id="ARBA00022692"/>
    </source>
</evidence>
<keyword evidence="12" id="KW-1185">Reference proteome</keyword>
<evidence type="ECO:0000256" key="9">
    <source>
        <dbReference type="SAM" id="MobiDB-lite"/>
    </source>
</evidence>
<dbReference type="GO" id="GO:0032217">
    <property type="term" value="F:riboflavin transmembrane transporter activity"/>
    <property type="evidence" value="ECO:0007669"/>
    <property type="project" value="InterPro"/>
</dbReference>
<comment type="caution">
    <text evidence="11">The sequence shown here is derived from an EMBL/GenBank/DDBJ whole genome shotgun (WGS) entry which is preliminary data.</text>
</comment>
<evidence type="ECO:0000256" key="8">
    <source>
        <dbReference type="ARBA" id="ARBA00023136"/>
    </source>
</evidence>
<gene>
    <name evidence="11" type="ORF">PHMEG_00040759</name>
</gene>
<dbReference type="Proteomes" id="UP000198211">
    <property type="component" value="Unassembled WGS sequence"/>
</dbReference>
<keyword evidence="5" id="KW-1003">Cell membrane</keyword>
<proteinExistence type="inferred from homology"/>
<evidence type="ECO:0000313" key="11">
    <source>
        <dbReference type="EMBL" id="OWY90895.1"/>
    </source>
</evidence>
<feature type="transmembrane region" description="Helical" evidence="10">
    <location>
        <begin position="71"/>
        <end position="92"/>
    </location>
</feature>
<evidence type="ECO:0000256" key="7">
    <source>
        <dbReference type="ARBA" id="ARBA00022989"/>
    </source>
</evidence>
<dbReference type="PANTHER" id="PTHR12929">
    <property type="entry name" value="SOLUTE CARRIER FAMILY 52"/>
    <property type="match status" value="1"/>
</dbReference>
<feature type="region of interest" description="Disordered" evidence="9">
    <location>
        <begin position="1"/>
        <end position="22"/>
    </location>
</feature>
<dbReference type="OrthoDB" id="9995836at2759"/>
<comment type="catalytic activity">
    <reaction evidence="1">
        <text>riboflavin(in) = riboflavin(out)</text>
        <dbReference type="Rhea" id="RHEA:35015"/>
        <dbReference type="ChEBI" id="CHEBI:57986"/>
    </reaction>
</comment>
<keyword evidence="4" id="KW-0813">Transport</keyword>
<keyword evidence="6 10" id="KW-0812">Transmembrane</keyword>
<sequence>MTLDDSTELPLKNTKQPDIPISGPRQLRLQRQQAAAFVAFVAFGLASWLMTNATYVELGVFLRELPEHYRIYAYSIVALESANLYPLLYMLFNAQQQMLSQSTVIWWILLQGVTGCGSSGAYESTVGTYNVIWGIELQCSHVATDPFSRDVFYPFVANFPPLFTSALATGEGLSGTLAALLGIVQDPGGAMRFSVSAFYLICVSSMGSSSQNGEKYGIDSGWKTRFRY</sequence>
<comment type="similarity">
    <text evidence="3">Belongs to the riboflavin transporter family.</text>
</comment>
<evidence type="ECO:0000256" key="4">
    <source>
        <dbReference type="ARBA" id="ARBA00022448"/>
    </source>
</evidence>
<evidence type="ECO:0000256" key="2">
    <source>
        <dbReference type="ARBA" id="ARBA00004651"/>
    </source>
</evidence>
<reference evidence="12" key="1">
    <citation type="submission" date="2017-03" db="EMBL/GenBank/DDBJ databases">
        <title>Phytopthora megakarya and P. palmivora, two closely related causual agents of cacao black pod achieved similar genome size and gene model numbers by different mechanisms.</title>
        <authorList>
            <person name="Ali S."/>
            <person name="Shao J."/>
            <person name="Larry D.J."/>
            <person name="Kronmiller B."/>
            <person name="Shen D."/>
            <person name="Strem M.D."/>
            <person name="Melnick R.L."/>
            <person name="Guiltinan M.J."/>
            <person name="Tyler B.M."/>
            <person name="Meinhardt L.W."/>
            <person name="Bailey B.A."/>
        </authorList>
    </citation>
    <scope>NUCLEOTIDE SEQUENCE [LARGE SCALE GENOMIC DNA]</scope>
    <source>
        <strain evidence="12">zdho120</strain>
    </source>
</reference>
<evidence type="ECO:0000256" key="5">
    <source>
        <dbReference type="ARBA" id="ARBA00022475"/>
    </source>
</evidence>
<dbReference type="InterPro" id="IPR009357">
    <property type="entry name" value="Riboflavin_transptr"/>
</dbReference>
<keyword evidence="7 10" id="KW-1133">Transmembrane helix</keyword>
<evidence type="ECO:0000256" key="1">
    <source>
        <dbReference type="ARBA" id="ARBA00000215"/>
    </source>
</evidence>
<protein>
    <submittedName>
        <fullName evidence="11">Uncharacterized protein</fullName>
    </submittedName>
</protein>
<evidence type="ECO:0000313" key="12">
    <source>
        <dbReference type="Proteomes" id="UP000198211"/>
    </source>
</evidence>
<comment type="subcellular location">
    <subcellularLocation>
        <location evidence="2">Cell membrane</location>
        <topology evidence="2">Multi-pass membrane protein</topology>
    </subcellularLocation>
</comment>
<dbReference type="EMBL" id="NBNE01021607">
    <property type="protein sequence ID" value="OWY90895.1"/>
    <property type="molecule type" value="Genomic_DNA"/>
</dbReference>
<dbReference type="PANTHER" id="PTHR12929:SF21">
    <property type="match status" value="1"/>
</dbReference>
<dbReference type="GO" id="GO:0005886">
    <property type="term" value="C:plasma membrane"/>
    <property type="evidence" value="ECO:0007669"/>
    <property type="project" value="UniProtKB-SubCell"/>
</dbReference>